<evidence type="ECO:0000259" key="3">
    <source>
        <dbReference type="PROSITE" id="PS50022"/>
    </source>
</evidence>
<feature type="domain" description="F5/8 type C" evidence="3">
    <location>
        <begin position="37"/>
        <end position="187"/>
    </location>
</feature>
<name>A0A7T7L3E2_9ACTN</name>
<evidence type="ECO:0000256" key="1">
    <source>
        <dbReference type="SAM" id="MobiDB-lite"/>
    </source>
</evidence>
<feature type="domain" description="F5/8 type C" evidence="3">
    <location>
        <begin position="191"/>
        <end position="334"/>
    </location>
</feature>
<organism evidence="4 5">
    <name type="scientific">Streptomyces liliifuscus</name>
    <dbReference type="NCBI Taxonomy" id="2797636"/>
    <lineage>
        <taxon>Bacteria</taxon>
        <taxon>Bacillati</taxon>
        <taxon>Actinomycetota</taxon>
        <taxon>Actinomycetes</taxon>
        <taxon>Kitasatosporales</taxon>
        <taxon>Streptomycetaceae</taxon>
        <taxon>Streptomyces</taxon>
    </lineage>
</organism>
<dbReference type="PROSITE" id="PS50022">
    <property type="entry name" value="FA58C_3"/>
    <property type="match status" value="2"/>
</dbReference>
<dbReference type="InterPro" id="IPR006626">
    <property type="entry name" value="PbH1"/>
</dbReference>
<dbReference type="CDD" id="cd14490">
    <property type="entry name" value="CBM6-CBM35-CBM36_like_1"/>
    <property type="match status" value="1"/>
</dbReference>
<dbReference type="Proteomes" id="UP000595636">
    <property type="component" value="Chromosome"/>
</dbReference>
<dbReference type="InterPro" id="IPR051941">
    <property type="entry name" value="BG_Antigen-Binding_Lectin"/>
</dbReference>
<gene>
    <name evidence="4" type="ORF">JEQ17_44085</name>
</gene>
<evidence type="ECO:0000256" key="2">
    <source>
        <dbReference type="SAM" id="SignalP"/>
    </source>
</evidence>
<dbReference type="InterPro" id="IPR013783">
    <property type="entry name" value="Ig-like_fold"/>
</dbReference>
<dbReference type="RefSeq" id="WP_200400521.1">
    <property type="nucleotide sequence ID" value="NZ_CP066831.1"/>
</dbReference>
<feature type="signal peptide" evidence="2">
    <location>
        <begin position="1"/>
        <end position="35"/>
    </location>
</feature>
<reference evidence="4 5" key="1">
    <citation type="submission" date="2020-12" db="EMBL/GenBank/DDBJ databases">
        <title>A novel species.</title>
        <authorList>
            <person name="Li K."/>
        </authorList>
    </citation>
    <scope>NUCLEOTIDE SEQUENCE [LARGE SCALE GENOMIC DNA]</scope>
    <source>
        <strain evidence="4 5">ZYC-3</strain>
    </source>
</reference>
<dbReference type="SUPFAM" id="SSF49785">
    <property type="entry name" value="Galactose-binding domain-like"/>
    <property type="match status" value="2"/>
</dbReference>
<dbReference type="EMBL" id="CP066831">
    <property type="protein sequence ID" value="QQM45712.1"/>
    <property type="molecule type" value="Genomic_DNA"/>
</dbReference>
<dbReference type="Pfam" id="PF22816">
    <property type="entry name" value="CatAgl_D2"/>
    <property type="match status" value="1"/>
</dbReference>
<feature type="chain" id="PRO_5032656723" evidence="2">
    <location>
        <begin position="36"/>
        <end position="1149"/>
    </location>
</feature>
<dbReference type="AlphaFoldDB" id="A0A7T7L3E2"/>
<dbReference type="InterPro" id="IPR011050">
    <property type="entry name" value="Pectin_lyase_fold/virulence"/>
</dbReference>
<dbReference type="SUPFAM" id="SSF51126">
    <property type="entry name" value="Pectin lyase-like"/>
    <property type="match status" value="2"/>
</dbReference>
<dbReference type="Gene3D" id="2.60.40.10">
    <property type="entry name" value="Immunoglobulins"/>
    <property type="match status" value="2"/>
</dbReference>
<dbReference type="InterPro" id="IPR008979">
    <property type="entry name" value="Galactose-bd-like_sf"/>
</dbReference>
<dbReference type="InterPro" id="IPR011635">
    <property type="entry name" value="CARDB"/>
</dbReference>
<dbReference type="PANTHER" id="PTHR45713:SF6">
    <property type="entry name" value="F5_8 TYPE C DOMAIN-CONTAINING PROTEIN"/>
    <property type="match status" value="1"/>
</dbReference>
<accession>A0A7T7L3E2</accession>
<dbReference type="GO" id="GO:0005975">
    <property type="term" value="P:carbohydrate metabolic process"/>
    <property type="evidence" value="ECO:0007669"/>
    <property type="project" value="UniProtKB-ARBA"/>
</dbReference>
<sequence length="1149" mass="119766">MRWRPLGRRSLTGAVTAALMTTGLIPLAVTSSARAATAPVDSDRAKAAAVVNLALGRPATAGGSNGPYTAGNVTDGTQTSYWEGPGGSFPQWVQVDLGATRTVDEVVLKLPATWESRNQTLSLQGSTDGSTFRTLAASTGRAFNPAQANTVPVGITSPAEARYVRVHITGNTGWNAAQLSELEVYGDDGGTTPPPTGTNLARNKPVEATSSVHNFVAANATDDSTSTYWESAGHPSDLTVKLGANADVDAVVVKLNPDQVWAARTQSIQVLGREHSASAFTSLRDRADYAFSPSRDNNSVTIPVTGRWSDLRLRFFSNTGAPGGQVAEFQVVGTAAPAPDLTVTGLDWTPATPSERDAVTVNATVRNAGTARSAATTVDVSLEGTVAGSGTVPALDPGASATVAVAAGTRPAGNYGVSAVVDPRNTVAELDDSNNSRTAANRLVVGQAPGPDLEVRGITTTPANPAVGSSVSFTVAVHNRGTTAAAAGSVTRLQVGSTTLNGTTGQVASGATANVAISGTWTATSGGATLTATADATGVVGETNENNNVLAKSLVVGRGAAVPYTELEAEDGRYEGTLLTADAKRTFGHTNFATESSGRKSVRLNSTGQFVEFTSTAPSNSIVVRNSVPDAAGGGGAQATISLYADGTFVQKLNLSSKHSWLYGTTDDPEGLTNTPGSDARRLFDESHALLSRSYPVGTKFRLQRDAGDTAAFYVIDLVDLEQVAPAATKPANCTSITEYGAVPGDGLDDTDAIQRAVTADQNGQISCVWIPAGQWRQEQKILTDDPLNRGQYNQVGIRDVTIRGAGMWHSQLYTLTPPHQAGGINHPHEGNFGFDIDHNTQISDIAIFGSGTIRGGDGNHEGGVGLNGRFGKGTKITNVWIEHANVGVWAGRDYSNIPELWGPGDELEFNGVRIRNTYADGINFANGTRNSTVYNSSFRNTGDDALAVWASKYVKDTSVDVGHDNHFRNNTIQLPWRANGIAVYGGYGNTIENNVIADTMNYPGIMLATDHDPLPFSGQTLIAGNALHRTGGAFWNEDQEFGAITLFAQGQDIPGVTIRDTEIFDSTYDGIQFKTGGGAMPGVKITDVRIDGSNNGSGILAMSGARGSATLTNVTITNSAEGSVLIEPGSQFTITGTPNGASAARMNR</sequence>
<evidence type="ECO:0000313" key="4">
    <source>
        <dbReference type="EMBL" id="QQM45712.1"/>
    </source>
</evidence>
<dbReference type="Pfam" id="PF00754">
    <property type="entry name" value="F5_F8_type_C"/>
    <property type="match status" value="2"/>
</dbReference>
<dbReference type="InterPro" id="IPR033801">
    <property type="entry name" value="CBM6-CBM35-CBM36-like_1"/>
</dbReference>
<dbReference type="SMART" id="SM00231">
    <property type="entry name" value="FA58C"/>
    <property type="match status" value="1"/>
</dbReference>
<dbReference type="Gene3D" id="2.160.20.10">
    <property type="entry name" value="Single-stranded right-handed beta-helix, Pectin lyase-like"/>
    <property type="match status" value="1"/>
</dbReference>
<dbReference type="InterPro" id="IPR000421">
    <property type="entry name" value="FA58C"/>
</dbReference>
<dbReference type="SMART" id="SM00710">
    <property type="entry name" value="PbH1"/>
    <property type="match status" value="9"/>
</dbReference>
<dbReference type="Gene3D" id="2.60.120.260">
    <property type="entry name" value="Galactose-binding domain-like"/>
    <property type="match status" value="2"/>
</dbReference>
<protein>
    <submittedName>
        <fullName evidence="4">Discoidin domain-containing protein</fullName>
    </submittedName>
</protein>
<feature type="region of interest" description="Disordered" evidence="1">
    <location>
        <begin position="61"/>
        <end position="85"/>
    </location>
</feature>
<keyword evidence="2" id="KW-0732">Signal</keyword>
<dbReference type="InterPro" id="IPR012334">
    <property type="entry name" value="Pectin_lyas_fold"/>
</dbReference>
<feature type="compositionally biased region" description="Polar residues" evidence="1">
    <location>
        <begin position="71"/>
        <end position="81"/>
    </location>
</feature>
<proteinExistence type="predicted"/>
<dbReference type="Pfam" id="PF07705">
    <property type="entry name" value="CARDB"/>
    <property type="match status" value="2"/>
</dbReference>
<dbReference type="Pfam" id="PF22815">
    <property type="entry name" value="CatAgl_D1"/>
    <property type="match status" value="1"/>
</dbReference>
<evidence type="ECO:0000313" key="5">
    <source>
        <dbReference type="Proteomes" id="UP000595636"/>
    </source>
</evidence>
<keyword evidence="5" id="KW-1185">Reference proteome</keyword>
<dbReference type="KEGG" id="slf:JEQ17_44085"/>
<dbReference type="InterPro" id="IPR055149">
    <property type="entry name" value="Agl_cat_D2"/>
</dbReference>
<dbReference type="PANTHER" id="PTHR45713">
    <property type="entry name" value="FTP DOMAIN-CONTAINING PROTEIN"/>
    <property type="match status" value="1"/>
</dbReference>